<dbReference type="Gene3D" id="1.20.120.330">
    <property type="entry name" value="Nucleotidyltransferases domain 2"/>
    <property type="match status" value="2"/>
</dbReference>
<dbReference type="Pfam" id="PF03710">
    <property type="entry name" value="GlnE"/>
    <property type="match status" value="2"/>
</dbReference>
<dbReference type="SUPFAM" id="SSF81301">
    <property type="entry name" value="Nucleotidyltransferase"/>
    <property type="match status" value="2"/>
</dbReference>
<dbReference type="RefSeq" id="WP_068671120.1">
    <property type="nucleotide sequence ID" value="NZ_LWLG01000013.1"/>
</dbReference>
<sequence length="915" mass="105023">MDLKELIATAPDSKAAERYLEALKETYGESTFRKLLSSPNLKELIRVLGFSPYAASVLIRNTEALQPFLEKEPLRPPNPKGLLKELNLALQKDRDFRNAALILRAVKQREVLKILALDLSGESFTRTVRRLTHLAEVLVRAGLSFCVKLFGVPERDILVLAFGKFGGRELNYASDIDLAYFHVPGVEKVRVIKLLETFTRLMDGLFEGERVWRVDLRLRPGGKEGEISLSLPAAREYYLYHIHPFERLALIRARPVAGNIPLGYALLRSLRPVVFPQYLDYSYLEHVRDLKERIRKETVRRGIEDDLKIGKGGIREVEFLVQALQSIYGGKHPGLRGRGVIPNLRRLARLNVIPASEARELEEAYVFLRMVEHRIQSRYFQQTARLPREPLAITVIARSLRFENSESFLNHLETTRKRVSSKFEAFLSPACPKEKSELVKRLEESLLSDEPLKETSQCTGVPENLLEDLRSLIKAKGPLSTKKTALLKDLLPQILDTLLGLPEKDKALSRLITFFERLGGRLSLLQAFKEKPSMLDRLIKLISISEFLWRLLEAHPELAETLFEPQIEPQEDLFLRRLNHLPYDEALSTLRTLKNELLVETALLDLEGRIPIETVLSRLTVTAELFVHFTHQITLHRLSEEWGRSFPGAFAIFGLGKLGAREMGYRSDLDLVFVYEGPPEATALSAKLAQRFLSYLSLRLPGGEGYPVDARLRPEGRKGPLTVPLSGFLHYYREEADLWELVAATRLRFLCGDTALGKKVTSEVRKIIARKAIDHQFLQELYRMRLYMEKERGREDSEHLNPKLGYGGLADLEFLAAIQAIQLLKEQPELEETNTLAILQTMSENRVLVQNYLFLREVEQKLILLYDPKEEDPCYPKKLLGSLEPWLGKEVRERYENVVRENRKIFEAYFHRRNT</sequence>
<dbReference type="GO" id="GO:0016874">
    <property type="term" value="F:ligase activity"/>
    <property type="evidence" value="ECO:0007669"/>
    <property type="project" value="UniProtKB-KW"/>
</dbReference>
<feature type="domain" description="PII-uridylyltransferase/Glutamine-synthetase adenylyltransferase" evidence="8">
    <location>
        <begin position="290"/>
        <end position="426"/>
    </location>
</feature>
<evidence type="ECO:0000259" key="7">
    <source>
        <dbReference type="Pfam" id="PF03710"/>
    </source>
</evidence>
<evidence type="ECO:0000313" key="10">
    <source>
        <dbReference type="Proteomes" id="UP000078390"/>
    </source>
</evidence>
<dbReference type="GO" id="GO:0005829">
    <property type="term" value="C:cytosol"/>
    <property type="evidence" value="ECO:0007669"/>
    <property type="project" value="TreeGrafter"/>
</dbReference>
<keyword evidence="9" id="KW-0436">Ligase</keyword>
<dbReference type="PANTHER" id="PTHR30621:SF0">
    <property type="entry name" value="BIFUNCTIONAL GLUTAMINE SYNTHETASE ADENYLYLTRANSFERASE_ADENYLYL-REMOVING ENZYME"/>
    <property type="match status" value="1"/>
</dbReference>
<dbReference type="CDD" id="cd05401">
    <property type="entry name" value="NT_GlnE_GlnD_like"/>
    <property type="match status" value="2"/>
</dbReference>
<organism evidence="9 10">
    <name type="scientific">Thermosulfurimonas dismutans</name>
    <dbReference type="NCBI Taxonomy" id="999894"/>
    <lineage>
        <taxon>Bacteria</taxon>
        <taxon>Pseudomonadati</taxon>
        <taxon>Thermodesulfobacteriota</taxon>
        <taxon>Thermodesulfobacteria</taxon>
        <taxon>Thermodesulfobacteriales</taxon>
        <taxon>Thermodesulfobacteriaceae</taxon>
        <taxon>Thermosulfurimonas</taxon>
    </lineage>
</organism>
<evidence type="ECO:0000256" key="2">
    <source>
        <dbReference type="ARBA" id="ARBA00022695"/>
    </source>
</evidence>
<keyword evidence="6" id="KW-0511">Multifunctional enzyme</keyword>
<evidence type="ECO:0000256" key="6">
    <source>
        <dbReference type="ARBA" id="ARBA00023268"/>
    </source>
</evidence>
<dbReference type="EMBL" id="LWLG01000013">
    <property type="protein sequence ID" value="OAQ20257.1"/>
    <property type="molecule type" value="Genomic_DNA"/>
</dbReference>
<dbReference type="EC" id="2.7.7.42" evidence="9"/>
<dbReference type="InterPro" id="IPR043519">
    <property type="entry name" value="NT_sf"/>
</dbReference>
<evidence type="ECO:0000256" key="5">
    <source>
        <dbReference type="ARBA" id="ARBA00022842"/>
    </source>
</evidence>
<dbReference type="AlphaFoldDB" id="A0A179D2G9"/>
<dbReference type="GO" id="GO:0008882">
    <property type="term" value="F:[glutamate-ammonia-ligase] adenylyltransferase activity"/>
    <property type="evidence" value="ECO:0007669"/>
    <property type="project" value="UniProtKB-EC"/>
</dbReference>
<protein>
    <submittedName>
        <fullName evidence="9">Glutamate-ammonia-ligase adenylyltransferase</fullName>
        <ecNumber evidence="9">2.7.7.42</ecNumber>
    </submittedName>
</protein>
<keyword evidence="2 9" id="KW-0548">Nucleotidyltransferase</keyword>
<dbReference type="SUPFAM" id="SSF81593">
    <property type="entry name" value="Nucleotidyltransferase substrate binding subunit/domain"/>
    <property type="match status" value="2"/>
</dbReference>
<proteinExistence type="predicted"/>
<feature type="domain" description="Glutamate-ammonia ligase adenylyltransferase repeated" evidence="7">
    <location>
        <begin position="42"/>
        <end position="267"/>
    </location>
</feature>
<evidence type="ECO:0000259" key="8">
    <source>
        <dbReference type="Pfam" id="PF08335"/>
    </source>
</evidence>
<keyword evidence="1 9" id="KW-0808">Transferase</keyword>
<evidence type="ECO:0000313" key="9">
    <source>
        <dbReference type="EMBL" id="OAQ20257.1"/>
    </source>
</evidence>
<dbReference type="GO" id="GO:0005524">
    <property type="term" value="F:ATP binding"/>
    <property type="evidence" value="ECO:0007669"/>
    <property type="project" value="UniProtKB-KW"/>
</dbReference>
<evidence type="ECO:0000256" key="4">
    <source>
        <dbReference type="ARBA" id="ARBA00022840"/>
    </source>
</evidence>
<evidence type="ECO:0000256" key="3">
    <source>
        <dbReference type="ARBA" id="ARBA00022741"/>
    </source>
</evidence>
<dbReference type="InterPro" id="IPR023057">
    <property type="entry name" value="GlnE"/>
</dbReference>
<accession>A0A179D2G9</accession>
<dbReference type="STRING" id="999894.TDIS_1612"/>
<keyword evidence="3" id="KW-0547">Nucleotide-binding</keyword>
<name>A0A179D2G9_9BACT</name>
<dbReference type="GO" id="GO:0000820">
    <property type="term" value="P:regulation of glutamine family amino acid metabolic process"/>
    <property type="evidence" value="ECO:0007669"/>
    <property type="project" value="TreeGrafter"/>
</dbReference>
<keyword evidence="5" id="KW-0460">Magnesium</keyword>
<comment type="caution">
    <text evidence="9">The sequence shown here is derived from an EMBL/GenBank/DDBJ whole genome shotgun (WGS) entry which is preliminary data.</text>
</comment>
<feature type="domain" description="PII-uridylyltransferase/Glutamine-synthetase adenylyltransferase" evidence="8">
    <location>
        <begin position="789"/>
        <end position="870"/>
    </location>
</feature>
<feature type="domain" description="Glutamate-ammonia ligase adenylyltransferase repeated" evidence="7">
    <location>
        <begin position="536"/>
        <end position="760"/>
    </location>
</feature>
<dbReference type="Gene3D" id="3.30.460.10">
    <property type="entry name" value="Beta Polymerase, domain 2"/>
    <property type="match status" value="2"/>
</dbReference>
<gene>
    <name evidence="9" type="ORF">TDIS_1612</name>
</gene>
<dbReference type="PANTHER" id="PTHR30621">
    <property type="entry name" value="GLUTAMINE SYNTHETASE ADENYLYLTRANSFERASE"/>
    <property type="match status" value="1"/>
</dbReference>
<keyword evidence="4" id="KW-0067">ATP-binding</keyword>
<evidence type="ECO:0000256" key="1">
    <source>
        <dbReference type="ARBA" id="ARBA00022679"/>
    </source>
</evidence>
<keyword evidence="10" id="KW-1185">Reference proteome</keyword>
<dbReference type="Gene3D" id="1.20.120.1510">
    <property type="match status" value="1"/>
</dbReference>
<dbReference type="Pfam" id="PF08335">
    <property type="entry name" value="GlnD_UR_UTase"/>
    <property type="match status" value="2"/>
</dbReference>
<dbReference type="Proteomes" id="UP000078390">
    <property type="component" value="Unassembled WGS sequence"/>
</dbReference>
<dbReference type="OrthoDB" id="9759366at2"/>
<reference evidence="9 10" key="1">
    <citation type="submission" date="2016-04" db="EMBL/GenBank/DDBJ databases">
        <title>Genome analysis of Thermosulfurimonas dismutans, the first thermophilic sulfur-disproportionating bacterium of the phylum Thermodesulfobacteria.</title>
        <authorList>
            <person name="Mardanov A.V."/>
            <person name="Beletsky A.V."/>
            <person name="Kadnikov V.V."/>
            <person name="Slobodkin A.I."/>
            <person name="Ravin N.V."/>
        </authorList>
    </citation>
    <scope>NUCLEOTIDE SEQUENCE [LARGE SCALE GENOMIC DNA]</scope>
    <source>
        <strain evidence="9 10">S95</strain>
    </source>
</reference>
<dbReference type="InterPro" id="IPR005190">
    <property type="entry name" value="GlnE_rpt_dom"/>
</dbReference>
<dbReference type="InterPro" id="IPR013546">
    <property type="entry name" value="PII_UdlTrfase/GS_AdlTrfase"/>
</dbReference>